<evidence type="ECO:0000313" key="2">
    <source>
        <dbReference type="EMBL" id="PCG71032.1"/>
    </source>
</evidence>
<evidence type="ECO:0000256" key="1">
    <source>
        <dbReference type="SAM" id="MobiDB-lite"/>
    </source>
</evidence>
<reference evidence="2" key="1">
    <citation type="submission" date="2017-09" db="EMBL/GenBank/DDBJ databases">
        <title>Contemporary evolution of a Lepidopteran species, Heliothis virescens, in response to modern agricultural practices.</title>
        <authorList>
            <person name="Fritz M.L."/>
            <person name="Deyonke A.M."/>
            <person name="Papanicolaou A."/>
            <person name="Micinski S."/>
            <person name="Westbrook J."/>
            <person name="Gould F."/>
        </authorList>
    </citation>
    <scope>NUCLEOTIDE SEQUENCE [LARGE SCALE GENOMIC DNA]</scope>
    <source>
        <strain evidence="2">HvINT-</strain>
        <tissue evidence="2">Whole body</tissue>
    </source>
</reference>
<protein>
    <submittedName>
        <fullName evidence="2">Uncharacterized protein</fullName>
    </submittedName>
</protein>
<feature type="compositionally biased region" description="Acidic residues" evidence="1">
    <location>
        <begin position="126"/>
        <end position="139"/>
    </location>
</feature>
<sequence>MGIGLGYNYCFVDLRTRVKYVPAHYQYKGSPRWPYLREGDPGSAAAQELEDAEDANLRSRLTPQPQELYIPTTLDDFDVQQDNNLTLPIVVHNVSEPIDIDDDDFTVASSNTTAIAETTSEQIIETDETTTKEPEDDIETTVSTSEELHTSPLFSAQEPDMINELDEPTPEAPTNSSDGNNRRVKKLVIPISVPAHYQYEGSPRHPYVREGDPGSLFDKSLDDAEDESMEARLTPPPEESEFAPNLTEAQLDRNITVPLVVYNISEPIDTDDDDFTVASSSTNYNAETASGQIIEANETKIKKPEDDSEPKVSGPEEWSSVHEPDMINELDEPTPEAPSNSSDGNNRRAKKLVIPIHGLDLINLLSKLRAENKNFSLQIVTN</sequence>
<feature type="region of interest" description="Disordered" evidence="1">
    <location>
        <begin position="200"/>
        <end position="242"/>
    </location>
</feature>
<organism evidence="2">
    <name type="scientific">Heliothis virescens</name>
    <name type="common">Tobacco budworm moth</name>
    <dbReference type="NCBI Taxonomy" id="7102"/>
    <lineage>
        <taxon>Eukaryota</taxon>
        <taxon>Metazoa</taxon>
        <taxon>Ecdysozoa</taxon>
        <taxon>Arthropoda</taxon>
        <taxon>Hexapoda</taxon>
        <taxon>Insecta</taxon>
        <taxon>Pterygota</taxon>
        <taxon>Neoptera</taxon>
        <taxon>Endopterygota</taxon>
        <taxon>Lepidoptera</taxon>
        <taxon>Glossata</taxon>
        <taxon>Ditrysia</taxon>
        <taxon>Noctuoidea</taxon>
        <taxon>Noctuidae</taxon>
        <taxon>Heliothinae</taxon>
        <taxon>Heliothis</taxon>
    </lineage>
</organism>
<proteinExistence type="predicted"/>
<dbReference type="EMBL" id="NWSH01001504">
    <property type="protein sequence ID" value="PCG71032.1"/>
    <property type="molecule type" value="Genomic_DNA"/>
</dbReference>
<gene>
    <name evidence="2" type="ORF">B5V51_2343</name>
</gene>
<feature type="region of interest" description="Disordered" evidence="1">
    <location>
        <begin position="126"/>
        <end position="181"/>
    </location>
</feature>
<dbReference type="AlphaFoldDB" id="A0A2A4JHZ8"/>
<accession>A0A2A4JHZ8</accession>
<feature type="region of interest" description="Disordered" evidence="1">
    <location>
        <begin position="297"/>
        <end position="348"/>
    </location>
</feature>
<name>A0A2A4JHZ8_HELVI</name>
<comment type="caution">
    <text evidence="2">The sequence shown here is derived from an EMBL/GenBank/DDBJ whole genome shotgun (WGS) entry which is preliminary data.</text>
</comment>